<gene>
    <name evidence="3" type="ORF">AvPV1_gp06</name>
</gene>
<keyword evidence="1" id="KW-1133">Transmembrane helix</keyword>
<dbReference type="Pfam" id="PF26255">
    <property type="entry name" value="Viral_env_HRPV"/>
    <property type="match status" value="1"/>
</dbReference>
<sequence length="486" mass="53397">MTDKKDIARTVLVLLLVANIFAAQAISPVLIALIVGAGGGAVLGYLAGHHLGYEEAKEQYEVVLSTLKSANDLEIKKSLLSNKYSTEQYYALARDYANFTADSAWNSAVIAGVKAAKAGEDPISAAVDVLVNYYYNVTNVSVMKYNVHQEMIASYLNEHAEKAGVSVIKFEAEEVDGFFYESFEYVPDTAEWKHCYGLTCSLTDDSNVEFYVKPYKTVSACGFTFQLYAVYVSVAGTEYRITTDVEYGDVDVSINESLLIETLNALDFQYHRIFDNFETVMQQIAAQAGTLDVEDLITPLTLASTAATDAQSTGYYAYAAAALVSLGLPLAGGINTTMEIQLDDGTQMAGMLFTTWDITYEVGETYTVPSGELVYFLDESGLLYKLDPGSTFTITKIKDFRGNELQSTTVNKYVRQVNVDEVAQQLEEIRTLQKQWEEIQVPAIGAGATQGTIVAWLYKLFGANWQLWVAGIAIFVLALAVLSSRK</sequence>
<evidence type="ECO:0000256" key="1">
    <source>
        <dbReference type="SAM" id="Phobius"/>
    </source>
</evidence>
<evidence type="ECO:0000313" key="3">
    <source>
        <dbReference type="EMBL" id="DBA54588.1"/>
    </source>
</evidence>
<protein>
    <submittedName>
        <fullName evidence="3">VP4-like fusogen</fullName>
    </submittedName>
</protein>
<accession>A0AAT9J7P7</accession>
<proteinExistence type="predicted"/>
<organism evidence="3">
    <name type="scientific">Archaeoglobus veneficus pleomorphic virus 1</name>
    <dbReference type="NCBI Taxonomy" id="3115750"/>
    <lineage>
        <taxon>Viruses</taxon>
        <taxon>Monodnaviria</taxon>
        <taxon>Trapavirae</taxon>
        <taxon>Calorviricota</taxon>
        <taxon>Caminiviricetes</taxon>
        <taxon>Ageovirales</taxon>
        <taxon>Thalassapleoviridae</taxon>
        <taxon>Avenivirus</taxon>
        <taxon>Avenivirus atlanticense</taxon>
    </lineage>
</organism>
<feature type="domain" description="Envelope protein N-terminal" evidence="2">
    <location>
        <begin position="58"/>
        <end position="327"/>
    </location>
</feature>
<reference evidence="3" key="1">
    <citation type="journal article" date="2024" name="ISME J.">
        <title>Pleomorphic viruses establish stable relationship with marine hyperthermophilic archaea.</title>
        <authorList>
            <person name="Baquero D.P."/>
            <person name="Bignon E.A."/>
            <person name="Krupovic M."/>
        </authorList>
    </citation>
    <scope>NUCLEOTIDE SEQUENCE</scope>
</reference>
<keyword evidence="1" id="KW-0812">Transmembrane</keyword>
<dbReference type="EMBL" id="BK065155">
    <property type="protein sequence ID" value="DBA54588.1"/>
    <property type="molecule type" value="Genomic_DNA"/>
</dbReference>
<dbReference type="InterPro" id="IPR058677">
    <property type="entry name" value="ORF4_N"/>
</dbReference>
<name>A0AAT9J7P7_9VIRU</name>
<keyword evidence="1" id="KW-0472">Membrane</keyword>
<feature type="transmembrane region" description="Helical" evidence="1">
    <location>
        <begin position="465"/>
        <end position="482"/>
    </location>
</feature>
<evidence type="ECO:0000259" key="2">
    <source>
        <dbReference type="Pfam" id="PF26255"/>
    </source>
</evidence>